<protein>
    <recommendedName>
        <fullName evidence="2">Endonuclease/exonuclease/phosphatase family protein</fullName>
    </recommendedName>
</protein>
<organism evidence="1">
    <name type="scientific">Sesamum latifolium</name>
    <dbReference type="NCBI Taxonomy" id="2727402"/>
    <lineage>
        <taxon>Eukaryota</taxon>
        <taxon>Viridiplantae</taxon>
        <taxon>Streptophyta</taxon>
        <taxon>Embryophyta</taxon>
        <taxon>Tracheophyta</taxon>
        <taxon>Spermatophyta</taxon>
        <taxon>Magnoliopsida</taxon>
        <taxon>eudicotyledons</taxon>
        <taxon>Gunneridae</taxon>
        <taxon>Pentapetalae</taxon>
        <taxon>asterids</taxon>
        <taxon>lamiids</taxon>
        <taxon>Lamiales</taxon>
        <taxon>Pedaliaceae</taxon>
        <taxon>Sesamum</taxon>
    </lineage>
</organism>
<proteinExistence type="predicted"/>
<reference evidence="1" key="2">
    <citation type="journal article" date="2024" name="Plant">
        <title>Genomic evolution and insights into agronomic trait innovations of Sesamum species.</title>
        <authorList>
            <person name="Miao H."/>
            <person name="Wang L."/>
            <person name="Qu L."/>
            <person name="Liu H."/>
            <person name="Sun Y."/>
            <person name="Le M."/>
            <person name="Wang Q."/>
            <person name="Wei S."/>
            <person name="Zheng Y."/>
            <person name="Lin W."/>
            <person name="Duan Y."/>
            <person name="Cao H."/>
            <person name="Xiong S."/>
            <person name="Wang X."/>
            <person name="Wei L."/>
            <person name="Li C."/>
            <person name="Ma Q."/>
            <person name="Ju M."/>
            <person name="Zhao R."/>
            <person name="Li G."/>
            <person name="Mu C."/>
            <person name="Tian Q."/>
            <person name="Mei H."/>
            <person name="Zhang T."/>
            <person name="Gao T."/>
            <person name="Zhang H."/>
        </authorList>
    </citation>
    <scope>NUCLEOTIDE SEQUENCE</scope>
    <source>
        <strain evidence="1">KEN1</strain>
    </source>
</reference>
<dbReference type="Gene3D" id="3.60.10.10">
    <property type="entry name" value="Endonuclease/exonuclease/phosphatase"/>
    <property type="match status" value="1"/>
</dbReference>
<dbReference type="EMBL" id="JACGWN010000016">
    <property type="protein sequence ID" value="KAL0395299.1"/>
    <property type="molecule type" value="Genomic_DNA"/>
</dbReference>
<dbReference type="InterPro" id="IPR036691">
    <property type="entry name" value="Endo/exonu/phosph_ase_sf"/>
</dbReference>
<sequence>MGTEGWRFTGLYGHPEAARGEETWRLLRRLSQMSSKPWLCAGDFNEILSQDEKTGALQPRRQIEDFRSCLAFCQLVYLGVQAISLLGAITARLLTRCGCARACATLNWQNMFLNVRVSTEAARSSDHNSLVIELEAIGDTLHKQ</sequence>
<comment type="caution">
    <text evidence="1">The sequence shown here is derived from an EMBL/GenBank/DDBJ whole genome shotgun (WGS) entry which is preliminary data.</text>
</comment>
<name>A0AAW2ST92_9LAMI</name>
<gene>
    <name evidence="1" type="ORF">Slati_4496100</name>
</gene>
<accession>A0AAW2ST92</accession>
<evidence type="ECO:0000313" key="1">
    <source>
        <dbReference type="EMBL" id="KAL0395299.1"/>
    </source>
</evidence>
<dbReference type="SUPFAM" id="SSF56219">
    <property type="entry name" value="DNase I-like"/>
    <property type="match status" value="1"/>
</dbReference>
<reference evidence="1" key="1">
    <citation type="submission" date="2020-06" db="EMBL/GenBank/DDBJ databases">
        <authorList>
            <person name="Li T."/>
            <person name="Hu X."/>
            <person name="Zhang T."/>
            <person name="Song X."/>
            <person name="Zhang H."/>
            <person name="Dai N."/>
            <person name="Sheng W."/>
            <person name="Hou X."/>
            <person name="Wei L."/>
        </authorList>
    </citation>
    <scope>NUCLEOTIDE SEQUENCE</scope>
    <source>
        <strain evidence="1">KEN1</strain>
        <tissue evidence="1">Leaf</tissue>
    </source>
</reference>
<evidence type="ECO:0008006" key="2">
    <source>
        <dbReference type="Google" id="ProtNLM"/>
    </source>
</evidence>
<dbReference type="AlphaFoldDB" id="A0AAW2ST92"/>